<keyword evidence="3" id="KW-1185">Reference proteome</keyword>
<dbReference type="VEuPathDB" id="FungiDB:FGRAMPH1_01G04179"/>
<reference evidence="2" key="4">
    <citation type="submission" date="2017-01" db="UniProtKB">
        <authorList>
            <consortium name="EnsemblFungi"/>
        </authorList>
    </citation>
    <scope>IDENTIFICATION</scope>
    <source>
        <strain evidence="2">PH-1 / ATCC MYA-4620 / FGSC 9075 / NRRL 31084</strain>
    </source>
</reference>
<evidence type="ECO:0000313" key="3">
    <source>
        <dbReference type="Proteomes" id="UP000070720"/>
    </source>
</evidence>
<accession>A0A0E0RRM2</accession>
<reference evidence="1 3" key="3">
    <citation type="journal article" date="2015" name="BMC Genomics">
        <title>The completed genome sequence of the pathogenic ascomycete fungus Fusarium graminearum.</title>
        <authorList>
            <person name="King R."/>
            <person name="Urban M."/>
            <person name="Hammond-Kosack M.C."/>
            <person name="Hassani-Pak K."/>
            <person name="Hammond-Kosack K.E."/>
        </authorList>
    </citation>
    <scope>NUCLEOTIDE SEQUENCE [LARGE SCALE GENOMIC DNA]</scope>
    <source>
        <strain evidence="3">ATCC MYA-4620 / CBS 123657 / FGSC 9075 / NRRL 31084 / PH-1</strain>
        <strain evidence="1">PH-1</strain>
    </source>
</reference>
<dbReference type="EMBL" id="HG970332">
    <property type="protein sequence ID" value="CEF73897.1"/>
    <property type="molecule type" value="Genomic_DNA"/>
</dbReference>
<proteinExistence type="predicted"/>
<dbReference type="Proteomes" id="UP000070720">
    <property type="component" value="Chromosome 1"/>
</dbReference>
<reference evidence="2 3" key="2">
    <citation type="journal article" date="2010" name="Nature">
        <title>Comparative genomics reveals mobile pathogenicity chromosomes in Fusarium.</title>
        <authorList>
            <person name="Ma L.J."/>
            <person name="van der Does H.C."/>
            <person name="Borkovich K.A."/>
            <person name="Coleman J.J."/>
            <person name="Daboussi M.J."/>
            <person name="Di Pietro A."/>
            <person name="Dufresne M."/>
            <person name="Freitag M."/>
            <person name="Grabherr M."/>
            <person name="Henrissat B."/>
            <person name="Houterman P.M."/>
            <person name="Kang S."/>
            <person name="Shim W.B."/>
            <person name="Woloshuk C."/>
            <person name="Xie X."/>
            <person name="Xu J.R."/>
            <person name="Antoniw J."/>
            <person name="Baker S.E."/>
            <person name="Bluhm B.H."/>
            <person name="Breakspear A."/>
            <person name="Brown D.W."/>
            <person name="Butchko R.A."/>
            <person name="Chapman S."/>
            <person name="Coulson R."/>
            <person name="Coutinho P.M."/>
            <person name="Danchin E.G."/>
            <person name="Diener A."/>
            <person name="Gale L.R."/>
            <person name="Gardiner D.M."/>
            <person name="Goff S."/>
            <person name="Hammond-Kosack K.E."/>
            <person name="Hilburn K."/>
            <person name="Hua-Van A."/>
            <person name="Jonkers W."/>
            <person name="Kazan K."/>
            <person name="Kodira C.D."/>
            <person name="Koehrsen M."/>
            <person name="Kumar L."/>
            <person name="Lee Y.H."/>
            <person name="Li L."/>
            <person name="Manners J.M."/>
            <person name="Miranda-Saavedra D."/>
            <person name="Mukherjee M."/>
            <person name="Park G."/>
            <person name="Park J."/>
            <person name="Park S.Y."/>
            <person name="Proctor R.H."/>
            <person name="Regev A."/>
            <person name="Ruiz-Roldan M.C."/>
            <person name="Sain D."/>
            <person name="Sakthikumar S."/>
            <person name="Sykes S."/>
            <person name="Schwartz D.C."/>
            <person name="Turgeon B.G."/>
            <person name="Wapinski I."/>
            <person name="Yoder O."/>
            <person name="Young S."/>
            <person name="Zeng Q."/>
            <person name="Zhou S."/>
            <person name="Galagan J."/>
            <person name="Cuomo C.A."/>
            <person name="Kistler H.C."/>
            <person name="Rep M."/>
        </authorList>
    </citation>
    <scope>GENOME REANNOTATION</scope>
    <source>
        <strain evidence="3">ATCC MYA-4620 / CBS 123657 / FGSC 9075 / NRRL 31084 / PH-1</strain>
        <strain evidence="2">PH-1 / ATCC MYA-4620 / FGSC 9075 / NRRL 31084</strain>
    </source>
</reference>
<dbReference type="EnsemblFungi" id="CEF73897">
    <property type="protein sequence ID" value="CEF73897"/>
    <property type="gene ID" value="FGRRES_20057"/>
</dbReference>
<dbReference type="InParanoid" id="A0A098D610"/>
<reference evidence="2 3" key="1">
    <citation type="journal article" date="2007" name="Science">
        <title>The Fusarium graminearum genome reveals a link between localized polymorphism and pathogen specialization.</title>
        <authorList>
            <person name="Cuomo C.A."/>
            <person name="Gueldener U."/>
            <person name="Xu J.-R."/>
            <person name="Trail F."/>
            <person name="Turgeon B.G."/>
            <person name="Di Pietro A."/>
            <person name="Walton J.D."/>
            <person name="Ma L.-J."/>
            <person name="Baker S.E."/>
            <person name="Rep M."/>
            <person name="Adam G."/>
            <person name="Antoniw J."/>
            <person name="Baldwin T."/>
            <person name="Calvo S.E."/>
            <person name="Chang Y.-L."/>
            <person name="DeCaprio D."/>
            <person name="Gale L.R."/>
            <person name="Gnerre S."/>
            <person name="Goswami R.S."/>
            <person name="Hammond-Kosack K."/>
            <person name="Harris L.J."/>
            <person name="Hilburn K."/>
            <person name="Kennell J.C."/>
            <person name="Kroken S."/>
            <person name="Magnuson J.K."/>
            <person name="Mannhaupt G."/>
            <person name="Mauceli E.W."/>
            <person name="Mewes H.-W."/>
            <person name="Mitterbauer R."/>
            <person name="Muehlbauer G."/>
            <person name="Muensterkoetter M."/>
            <person name="Nelson D."/>
            <person name="O'Donnell K."/>
            <person name="Ouellet T."/>
            <person name="Qi W."/>
            <person name="Quesneville H."/>
            <person name="Roncero M.I.G."/>
            <person name="Seong K.-Y."/>
            <person name="Tetko I.V."/>
            <person name="Urban M."/>
            <person name="Waalwijk C."/>
            <person name="Ward T.J."/>
            <person name="Yao J."/>
            <person name="Birren B.W."/>
            <person name="Kistler H.C."/>
        </authorList>
    </citation>
    <scope>NUCLEOTIDE SEQUENCE [LARGE SCALE GENOMIC DNA]</scope>
    <source>
        <strain evidence="3">ATCC MYA-4620 / CBS 123657 / FGSC 9075 / NRRL 31084 / PH-1</strain>
        <strain evidence="2">PH-1 / ATCC MYA-4620 / FGSC 9075 / NRRL 31084</strain>
    </source>
</reference>
<evidence type="ECO:0000313" key="1">
    <source>
        <dbReference type="EMBL" id="CEF73897.1"/>
    </source>
</evidence>
<accession>A0A098D610</accession>
<evidence type="ECO:0000313" key="2">
    <source>
        <dbReference type="EnsemblFungi" id="CEF73897"/>
    </source>
</evidence>
<organism evidence="1 3">
    <name type="scientific">Gibberella zeae (strain ATCC MYA-4620 / CBS 123657 / FGSC 9075 / NRRL 31084 / PH-1)</name>
    <name type="common">Wheat head blight fungus</name>
    <name type="synonym">Fusarium graminearum</name>
    <dbReference type="NCBI Taxonomy" id="229533"/>
    <lineage>
        <taxon>Eukaryota</taxon>
        <taxon>Fungi</taxon>
        <taxon>Dikarya</taxon>
        <taxon>Ascomycota</taxon>
        <taxon>Pezizomycotina</taxon>
        <taxon>Sordariomycetes</taxon>
        <taxon>Hypocreomycetidae</taxon>
        <taxon>Hypocreales</taxon>
        <taxon>Nectriaceae</taxon>
        <taxon>Fusarium</taxon>
    </lineage>
</organism>
<protein>
    <submittedName>
        <fullName evidence="1">Chromosome 1, complete genome</fullName>
    </submittedName>
</protein>
<gene>
    <name evidence="1" type="ORF">FGRAMPH1_01T04179</name>
</gene>
<dbReference type="AlphaFoldDB" id="A0A098D610"/>
<sequence length="88" mass="9191">MVQKLNDFVAHGLEAILGDMVGFAGLAIAEHVKRNNSIPLGREMANLMEPVVEGGWEAVEEEEGCGAGCGFDGDEGVRVAAVGCECIT</sequence>
<name>A0A098D610_GIBZE</name>